<reference evidence="2" key="1">
    <citation type="journal article" date="2013" name="Genome Announc.">
        <title>Complete Chromosome Sequence of Carnobacterium maltaromaticum LMA 28.</title>
        <authorList>
            <person name="Cailliez-Grimal C."/>
            <person name="Chaillou S."/>
            <person name="Anba-Mondoloni J."/>
            <person name="Loux V."/>
            <person name="Afzal M.I."/>
            <person name="Rahman A."/>
            <person name="Kergourlay G."/>
            <person name="Champomier-Verges M.C."/>
            <person name="Zagorec M."/>
            <person name="Dalgaard P."/>
            <person name="Leisner J.J."/>
            <person name="Prevost H."/>
            <person name="Revol-Junelles A.M."/>
            <person name="Borges F."/>
        </authorList>
    </citation>
    <scope>NUCLEOTIDE SEQUENCE</scope>
    <source>
        <strain evidence="2">LMA28</strain>
    </source>
</reference>
<organism evidence="1 2">
    <name type="scientific">Carnobacterium maltaromaticum LMA28</name>
    <dbReference type="NCBI Taxonomy" id="1234679"/>
    <lineage>
        <taxon>Bacteria</taxon>
        <taxon>Bacillati</taxon>
        <taxon>Bacillota</taxon>
        <taxon>Bacilli</taxon>
        <taxon>Lactobacillales</taxon>
        <taxon>Carnobacteriaceae</taxon>
        <taxon>Carnobacterium</taxon>
    </lineage>
</organism>
<dbReference type="SUPFAM" id="SSF53474">
    <property type="entry name" value="alpha/beta-Hydrolases"/>
    <property type="match status" value="1"/>
</dbReference>
<dbReference type="OrthoDB" id="53505at2"/>
<dbReference type="EMBL" id="HE999757">
    <property type="protein sequence ID" value="CCO10649.1"/>
    <property type="molecule type" value="Genomic_DNA"/>
</dbReference>
<dbReference type="HOGENOM" id="CLU_1583539_0_0_9"/>
<keyword evidence="1" id="KW-0378">Hydrolase</keyword>
<evidence type="ECO:0000313" key="2">
    <source>
        <dbReference type="Proteomes" id="UP000000212"/>
    </source>
</evidence>
<dbReference type="PATRIC" id="fig|1234679.3.peg.1120"/>
<sequence>MEGIILSNLAPSSTQERQDASVDFFETTAGVSRKNYFYEEIAKLASDIEADPNNRFSHTNIRMQTYSFYDYQFNGAYLWDGVANNMPALDHLWGEAFAIFDTESFLRNWKKPVILLLSDYDYLEAPTNLWNDIAKENDIKIVKFAKSGHNPMLEESQVYFEALIKFVY</sequence>
<gene>
    <name evidence="1" type="primary">yclE</name>
    <name evidence="1" type="ORF">BN424_1161</name>
</gene>
<keyword evidence="2" id="KW-1185">Reference proteome</keyword>
<dbReference type="EC" id="3.-.-.-" evidence="1"/>
<dbReference type="KEGG" id="cml:BN424_1161"/>
<accession>K8E3B7</accession>
<evidence type="ECO:0000313" key="1">
    <source>
        <dbReference type="EMBL" id="CCO10649.1"/>
    </source>
</evidence>
<dbReference type="eggNOG" id="COG0596">
    <property type="taxonomic scope" value="Bacteria"/>
</dbReference>
<dbReference type="GO" id="GO:0016787">
    <property type="term" value="F:hydrolase activity"/>
    <property type="evidence" value="ECO:0007669"/>
    <property type="project" value="UniProtKB-KW"/>
</dbReference>
<dbReference type="RefSeq" id="WP_015075967.1">
    <property type="nucleotide sequence ID" value="NC_019425.2"/>
</dbReference>
<dbReference type="InterPro" id="IPR029058">
    <property type="entry name" value="AB_hydrolase_fold"/>
</dbReference>
<dbReference type="AlphaFoldDB" id="K8E3B7"/>
<protein>
    <submittedName>
        <fullName evidence="1">AB hydrolase superfamily yclE domain protein</fullName>
        <ecNumber evidence="1">3.-.-.-</ecNumber>
    </submittedName>
</protein>
<dbReference type="Proteomes" id="UP000000212">
    <property type="component" value="Chromosome"/>
</dbReference>
<dbReference type="Gene3D" id="3.40.50.1820">
    <property type="entry name" value="alpha/beta hydrolase"/>
    <property type="match status" value="1"/>
</dbReference>
<proteinExistence type="predicted"/>
<dbReference type="STRING" id="1234679.BN424_1161"/>
<name>K8E3B7_CARML</name>